<dbReference type="AlphaFoldDB" id="A0A5F2BSU3"/>
<dbReference type="InterPro" id="IPR029442">
    <property type="entry name" value="GyrI-like"/>
</dbReference>
<protein>
    <submittedName>
        <fullName evidence="2">GyrI-like domain-containing protein</fullName>
    </submittedName>
</protein>
<comment type="caution">
    <text evidence="2">The sequence shown here is derived from an EMBL/GenBank/DDBJ whole genome shotgun (WGS) entry which is preliminary data.</text>
</comment>
<dbReference type="InterPro" id="IPR011256">
    <property type="entry name" value="Reg_factor_effector_dom_sf"/>
</dbReference>
<dbReference type="RefSeq" id="WP_135669947.1">
    <property type="nucleotide sequence ID" value="NZ_RQGN01000023.1"/>
</dbReference>
<dbReference type="SMART" id="SM00871">
    <property type="entry name" value="AraC_E_bind"/>
    <property type="match status" value="1"/>
</dbReference>
<feature type="domain" description="AraC effector-binding" evidence="1">
    <location>
        <begin position="28"/>
        <end position="181"/>
    </location>
</feature>
<dbReference type="SUPFAM" id="SSF55136">
    <property type="entry name" value="Probable bacterial effector-binding domain"/>
    <property type="match status" value="1"/>
</dbReference>
<dbReference type="InterPro" id="IPR010499">
    <property type="entry name" value="AraC_E-bd"/>
</dbReference>
<evidence type="ECO:0000313" key="3">
    <source>
        <dbReference type="Proteomes" id="UP000298429"/>
    </source>
</evidence>
<dbReference type="PANTHER" id="PTHR15949">
    <property type="entry name" value="TESTIS-EXPRESSED PROTEIN 264"/>
    <property type="match status" value="1"/>
</dbReference>
<gene>
    <name evidence="2" type="ORF">EHQ76_04695</name>
</gene>
<sequence length="181" mass="20753">MKIFALSVLVLTLLIVVFLFYMGAFDRVQVQEEVKGPYYVLSHERIGDYRNVGVAFETLQKELPEKGIRDFKLFAIYLDNPNHVPKEKLRCEVGAVLAEPISKIPDGLSIELKSRTIPARKYLFAEFPLKNFVSIFLGIYKVYPKLFRACEEKGCDLNGRASMEIYEPLTAHKTTYLLPLD</sequence>
<name>A0A5F2BSU3_9LEPT</name>
<reference evidence="2 3" key="1">
    <citation type="journal article" date="2019" name="PLoS Negl. Trop. Dis.">
        <title>Revisiting the worldwide diversity of Leptospira species in the environment.</title>
        <authorList>
            <person name="Vincent A.T."/>
            <person name="Schiettekatte O."/>
            <person name="Bourhy P."/>
            <person name="Veyrier F.J."/>
            <person name="Picardeau M."/>
        </authorList>
    </citation>
    <scope>NUCLEOTIDE SEQUENCE [LARGE SCALE GENOMIC DNA]</scope>
    <source>
        <strain evidence="2 3">201702444</strain>
    </source>
</reference>
<organism evidence="2 3">
    <name type="scientific">Leptospira barantonii</name>
    <dbReference type="NCBI Taxonomy" id="2023184"/>
    <lineage>
        <taxon>Bacteria</taxon>
        <taxon>Pseudomonadati</taxon>
        <taxon>Spirochaetota</taxon>
        <taxon>Spirochaetia</taxon>
        <taxon>Leptospirales</taxon>
        <taxon>Leptospiraceae</taxon>
        <taxon>Leptospira</taxon>
    </lineage>
</organism>
<proteinExistence type="predicted"/>
<accession>A0A5F2BSU3</accession>
<evidence type="ECO:0000313" key="2">
    <source>
        <dbReference type="EMBL" id="TGM07300.1"/>
    </source>
</evidence>
<evidence type="ECO:0000259" key="1">
    <source>
        <dbReference type="SMART" id="SM00871"/>
    </source>
</evidence>
<dbReference type="PANTHER" id="PTHR15949:SF3">
    <property type="entry name" value="TESTIS-EXPRESSED PROTEIN 264"/>
    <property type="match status" value="1"/>
</dbReference>
<dbReference type="Gene3D" id="3.20.80.10">
    <property type="entry name" value="Regulatory factor, effector binding domain"/>
    <property type="match status" value="1"/>
</dbReference>
<dbReference type="EMBL" id="RQGN01000023">
    <property type="protein sequence ID" value="TGM07300.1"/>
    <property type="molecule type" value="Genomic_DNA"/>
</dbReference>
<dbReference type="OrthoDB" id="282744at2"/>
<dbReference type="Proteomes" id="UP000298429">
    <property type="component" value="Unassembled WGS sequence"/>
</dbReference>
<dbReference type="Pfam" id="PF06445">
    <property type="entry name" value="GyrI-like"/>
    <property type="match status" value="1"/>
</dbReference>